<name>A0A2P2QBJ0_RHIMU</name>
<organism evidence="1">
    <name type="scientific">Rhizophora mucronata</name>
    <name type="common">Asiatic mangrove</name>
    <dbReference type="NCBI Taxonomy" id="61149"/>
    <lineage>
        <taxon>Eukaryota</taxon>
        <taxon>Viridiplantae</taxon>
        <taxon>Streptophyta</taxon>
        <taxon>Embryophyta</taxon>
        <taxon>Tracheophyta</taxon>
        <taxon>Spermatophyta</taxon>
        <taxon>Magnoliopsida</taxon>
        <taxon>eudicotyledons</taxon>
        <taxon>Gunneridae</taxon>
        <taxon>Pentapetalae</taxon>
        <taxon>rosids</taxon>
        <taxon>fabids</taxon>
        <taxon>Malpighiales</taxon>
        <taxon>Rhizophoraceae</taxon>
        <taxon>Rhizophora</taxon>
    </lineage>
</organism>
<proteinExistence type="predicted"/>
<reference evidence="1" key="1">
    <citation type="submission" date="2018-02" db="EMBL/GenBank/DDBJ databases">
        <title>Rhizophora mucronata_Transcriptome.</title>
        <authorList>
            <person name="Meera S.P."/>
            <person name="Sreeshan A."/>
            <person name="Augustine A."/>
        </authorList>
    </citation>
    <scope>NUCLEOTIDE SEQUENCE</scope>
    <source>
        <tissue evidence="1">Leaf</tissue>
    </source>
</reference>
<dbReference type="AlphaFoldDB" id="A0A2P2QBJ0"/>
<evidence type="ECO:0000313" key="1">
    <source>
        <dbReference type="EMBL" id="MBX64361.1"/>
    </source>
</evidence>
<protein>
    <submittedName>
        <fullName evidence="1">Uncharacterized protein</fullName>
    </submittedName>
</protein>
<sequence>MHMICIVFFIQKCLFFFMCQPACCIKLLTLLHVHVCGFSNQYFLLQTANLFAHL</sequence>
<dbReference type="EMBL" id="GGEC01083877">
    <property type="protein sequence ID" value="MBX64361.1"/>
    <property type="molecule type" value="Transcribed_RNA"/>
</dbReference>
<accession>A0A2P2QBJ0</accession>